<comment type="caution">
    <text evidence="1">The sequence shown here is derived from an EMBL/GenBank/DDBJ whole genome shotgun (WGS) entry which is preliminary data.</text>
</comment>
<reference evidence="1" key="1">
    <citation type="submission" date="2023-04" db="EMBL/GenBank/DDBJ databases">
        <title>A chromosome-level genome assembly of the parasitoid wasp Eretmocerus hayati.</title>
        <authorList>
            <person name="Zhong Y."/>
            <person name="Liu S."/>
            <person name="Liu Y."/>
        </authorList>
    </citation>
    <scope>NUCLEOTIDE SEQUENCE</scope>
    <source>
        <strain evidence="1">ZJU_SS_LIU_2023</strain>
    </source>
</reference>
<evidence type="ECO:0000313" key="2">
    <source>
        <dbReference type="Proteomes" id="UP001239111"/>
    </source>
</evidence>
<proteinExistence type="predicted"/>
<name>A0ACC2PKM3_9HYME</name>
<evidence type="ECO:0000313" key="1">
    <source>
        <dbReference type="EMBL" id="KAJ8683581.1"/>
    </source>
</evidence>
<accession>A0ACC2PKM3</accession>
<keyword evidence="2" id="KW-1185">Reference proteome</keyword>
<dbReference type="EMBL" id="CM056741">
    <property type="protein sequence ID" value="KAJ8683581.1"/>
    <property type="molecule type" value="Genomic_DNA"/>
</dbReference>
<gene>
    <name evidence="1" type="ORF">QAD02_019373</name>
</gene>
<sequence>MSVTCRILAPMVMSVLDNVWANVNRALNVSEQTTLEDFVDIDEDAAVSGTLKLDEIIASCSSSHVPEDEVSTDDEDSTIKYHVDKVPVRIAVTILRSYFEKSEITQENSDQIFSAVATMDGIILNGTQIIVLSL</sequence>
<protein>
    <submittedName>
        <fullName evidence="1">Uncharacterized protein</fullName>
    </submittedName>
</protein>
<organism evidence="1 2">
    <name type="scientific">Eretmocerus hayati</name>
    <dbReference type="NCBI Taxonomy" id="131215"/>
    <lineage>
        <taxon>Eukaryota</taxon>
        <taxon>Metazoa</taxon>
        <taxon>Ecdysozoa</taxon>
        <taxon>Arthropoda</taxon>
        <taxon>Hexapoda</taxon>
        <taxon>Insecta</taxon>
        <taxon>Pterygota</taxon>
        <taxon>Neoptera</taxon>
        <taxon>Endopterygota</taxon>
        <taxon>Hymenoptera</taxon>
        <taxon>Apocrita</taxon>
        <taxon>Proctotrupomorpha</taxon>
        <taxon>Chalcidoidea</taxon>
        <taxon>Aphelinidae</taxon>
        <taxon>Aphelininae</taxon>
        <taxon>Eretmocerus</taxon>
    </lineage>
</organism>
<dbReference type="Proteomes" id="UP001239111">
    <property type="component" value="Chromosome 1"/>
</dbReference>